<dbReference type="Proteomes" id="UP001189429">
    <property type="component" value="Unassembled WGS sequence"/>
</dbReference>
<proteinExistence type="predicted"/>
<feature type="region of interest" description="Disordered" evidence="1">
    <location>
        <begin position="98"/>
        <end position="135"/>
    </location>
</feature>
<sequence length="938" mass="102205">ASRAASKKSKQQEEADGGIPYLDVRMATCSTCHQNTHGWETDAKDGRTEPLWWTNGEKSNKTGLWVPMGAECGGCGYVRNRYYEKGTSQQEVNRKLAEEEGEAERHQRLRAEKVTGGCKFAHTDSANTKSKTSVEKQSFREAAEEGTCTPLKEFARIKGLSFPTENQLEECITKTMGFEIEDADGGRVVVQPDLPAGSHRHRRGKRDVAKQMVVEGHVDQAAAEQRHAENVQEGALGTPERRVLGKTSFPPVATHRSIPRSQRPLSSSWSWSLPNEAFDEDPDHDHDIARLSDVDSSIASSTICTPAPNAPQRVERCLLSARGERKRKRISEGDLSAAGAAEAALNDADEYFSADILWSGKYKKRDFENQRTKLAANAAKAAASVGVADSAEVPEKLFKKSVDIYTMKETLDLFKDRPQDFVEKLDGLPGKFNDRFKSCPQGAQANMLSSTVFTLLSTGDIANEVMALKVAKYDDCCDHFSVATLAKSGCSEAFVSSCQVNLVASFIDKMVKKPNRDDFAKLMKSGECTVGKVNIADLDTGNSMIDVVMGWTPQCAADLYSMGFFGRVLGASAGDKLPRGLRPEGIHLASHKGKIGNRLQCYMKVSGGNVSHAKVAWERIPIPGRGGGNGASLADNVVNDVAKCVHELEKYANVEEQGSASAVERTFSALQDVIMSNSAATFSKYMDAVDDEGDHEGQQLYKLKGDLVSNIFRAQQVVVDFSGGLAGFVGSIFSDDFSSYVDVEASQRCEVAVKVCEAKAHTAKRCDESRLASWSEIWELESKVQVAPKANSGSRAHPFQEIVDCISKMSSEGVILSAVRPIVGSPKCELATQNFFFVIAELVGALPPAVSALVESAKACRSIKVTAEQVLAGNAVGCMQSTSALRLVESLIEPVSTKTEVQEWRVALMVQRGTSFQELVEKLDPMCMTAFIRKYRDP</sequence>
<dbReference type="EMBL" id="CAUYUJ010020324">
    <property type="protein sequence ID" value="CAK0897372.1"/>
    <property type="molecule type" value="Genomic_DNA"/>
</dbReference>
<name>A0ABN9XHF3_9DINO</name>
<keyword evidence="3" id="KW-1185">Reference proteome</keyword>
<evidence type="ECO:0000256" key="1">
    <source>
        <dbReference type="SAM" id="MobiDB-lite"/>
    </source>
</evidence>
<feature type="compositionally biased region" description="Basic and acidic residues" evidence="1">
    <location>
        <begin position="39"/>
        <end position="48"/>
    </location>
</feature>
<evidence type="ECO:0000313" key="2">
    <source>
        <dbReference type="EMBL" id="CAK0897372.1"/>
    </source>
</evidence>
<organism evidence="2 3">
    <name type="scientific">Prorocentrum cordatum</name>
    <dbReference type="NCBI Taxonomy" id="2364126"/>
    <lineage>
        <taxon>Eukaryota</taxon>
        <taxon>Sar</taxon>
        <taxon>Alveolata</taxon>
        <taxon>Dinophyceae</taxon>
        <taxon>Prorocentrales</taxon>
        <taxon>Prorocentraceae</taxon>
        <taxon>Prorocentrum</taxon>
    </lineage>
</organism>
<feature type="non-terminal residue" evidence="2">
    <location>
        <position position="938"/>
    </location>
</feature>
<gene>
    <name evidence="2" type="ORF">PCOR1329_LOCUS75570</name>
</gene>
<comment type="caution">
    <text evidence="2">The sequence shown here is derived from an EMBL/GenBank/DDBJ whole genome shotgun (WGS) entry which is preliminary data.</text>
</comment>
<reference evidence="2" key="1">
    <citation type="submission" date="2023-10" db="EMBL/GenBank/DDBJ databases">
        <authorList>
            <person name="Chen Y."/>
            <person name="Shah S."/>
            <person name="Dougan E. K."/>
            <person name="Thang M."/>
            <person name="Chan C."/>
        </authorList>
    </citation>
    <scope>NUCLEOTIDE SEQUENCE [LARGE SCALE GENOMIC DNA]</scope>
</reference>
<evidence type="ECO:0000313" key="3">
    <source>
        <dbReference type="Proteomes" id="UP001189429"/>
    </source>
</evidence>
<protein>
    <submittedName>
        <fullName evidence="2">Uncharacterized protein</fullName>
    </submittedName>
</protein>
<feature type="region of interest" description="Disordered" evidence="1">
    <location>
        <begin position="35"/>
        <end position="55"/>
    </location>
</feature>
<accession>A0ABN9XHF3</accession>
<feature type="non-terminal residue" evidence="2">
    <location>
        <position position="1"/>
    </location>
</feature>
<feature type="compositionally biased region" description="Basic and acidic residues" evidence="1">
    <location>
        <begin position="98"/>
        <end position="113"/>
    </location>
</feature>